<evidence type="ECO:0008006" key="4">
    <source>
        <dbReference type="Google" id="ProtNLM"/>
    </source>
</evidence>
<dbReference type="PROSITE" id="PS51257">
    <property type="entry name" value="PROKAR_LIPOPROTEIN"/>
    <property type="match status" value="1"/>
</dbReference>
<evidence type="ECO:0000313" key="3">
    <source>
        <dbReference type="Proteomes" id="UP000321484"/>
    </source>
</evidence>
<dbReference type="Proteomes" id="UP000321484">
    <property type="component" value="Unassembled WGS sequence"/>
</dbReference>
<name>A0A511YYZ8_9CELL</name>
<dbReference type="EMBL" id="BJYK01000006">
    <property type="protein sequence ID" value="GEN80356.1"/>
    <property type="molecule type" value="Genomic_DNA"/>
</dbReference>
<organism evidence="2 3">
    <name type="scientific">Actinotalea fermentans</name>
    <dbReference type="NCBI Taxonomy" id="43671"/>
    <lineage>
        <taxon>Bacteria</taxon>
        <taxon>Bacillati</taxon>
        <taxon>Actinomycetota</taxon>
        <taxon>Actinomycetes</taxon>
        <taxon>Micrococcales</taxon>
        <taxon>Cellulomonadaceae</taxon>
        <taxon>Actinotalea</taxon>
    </lineage>
</organism>
<protein>
    <recommendedName>
        <fullName evidence="4">Lipoprotein</fullName>
    </recommendedName>
</protein>
<keyword evidence="3" id="KW-1185">Reference proteome</keyword>
<dbReference type="AlphaFoldDB" id="A0A511YYZ8"/>
<keyword evidence="1" id="KW-1133">Transmembrane helix</keyword>
<sequence>MRGRARKTLLGVALAVGALVLLAGCAAGPNDLTGTAAADGDVAGFWLGLWHGFIVVITFVISLFTDSVSIYEVHNNGGWYDFGFVLGLMISLGGGAGGGAAGRRRR</sequence>
<feature type="transmembrane region" description="Helical" evidence="1">
    <location>
        <begin position="43"/>
        <end position="65"/>
    </location>
</feature>
<keyword evidence="1" id="KW-0812">Transmembrane</keyword>
<comment type="caution">
    <text evidence="2">The sequence shown here is derived from an EMBL/GenBank/DDBJ whole genome shotgun (WGS) entry which is preliminary data.</text>
</comment>
<evidence type="ECO:0000256" key="1">
    <source>
        <dbReference type="SAM" id="Phobius"/>
    </source>
</evidence>
<reference evidence="2 3" key="1">
    <citation type="submission" date="2019-07" db="EMBL/GenBank/DDBJ databases">
        <title>Whole genome shotgun sequence of Actinotalea fermentans NBRC 105374.</title>
        <authorList>
            <person name="Hosoyama A."/>
            <person name="Uohara A."/>
            <person name="Ohji S."/>
            <person name="Ichikawa N."/>
        </authorList>
    </citation>
    <scope>NUCLEOTIDE SEQUENCE [LARGE SCALE GENOMIC DNA]</scope>
    <source>
        <strain evidence="2 3">NBRC 105374</strain>
    </source>
</reference>
<gene>
    <name evidence="2" type="ORF">AFE02nite_20900</name>
</gene>
<feature type="transmembrane region" description="Helical" evidence="1">
    <location>
        <begin position="77"/>
        <end position="101"/>
    </location>
</feature>
<evidence type="ECO:0000313" key="2">
    <source>
        <dbReference type="EMBL" id="GEN80356.1"/>
    </source>
</evidence>
<accession>A0A511YYZ8</accession>
<dbReference type="RefSeq" id="WP_034250280.1">
    <property type="nucleotide sequence ID" value="NZ_BJYK01000006.1"/>
</dbReference>
<keyword evidence="1" id="KW-0472">Membrane</keyword>
<dbReference type="OrthoDB" id="165386at2"/>
<proteinExistence type="predicted"/>